<dbReference type="InterPro" id="IPR036624">
    <property type="entry name" value="Hcp1-lik_sf"/>
</dbReference>
<protein>
    <submittedName>
        <fullName evidence="2">Type VI secretion system tube protein Hcp</fullName>
    </submittedName>
</protein>
<dbReference type="SUPFAM" id="SSF141452">
    <property type="entry name" value="Hcp1-like"/>
    <property type="match status" value="1"/>
</dbReference>
<name>A0ABU5DJJ9_9BURK</name>
<evidence type="ECO:0000313" key="2">
    <source>
        <dbReference type="EMBL" id="MDY0745966.1"/>
    </source>
</evidence>
<evidence type="ECO:0000256" key="1">
    <source>
        <dbReference type="SAM" id="MobiDB-lite"/>
    </source>
</evidence>
<comment type="caution">
    <text evidence="2">The sequence shown here is derived from an EMBL/GenBank/DDBJ whole genome shotgun (WGS) entry which is preliminary data.</text>
</comment>
<dbReference type="Gene3D" id="2.30.110.20">
    <property type="entry name" value="Hcp1-like"/>
    <property type="match status" value="1"/>
</dbReference>
<dbReference type="EMBL" id="JAXCLA010000005">
    <property type="protein sequence ID" value="MDY0745966.1"/>
    <property type="molecule type" value="Genomic_DNA"/>
</dbReference>
<dbReference type="Pfam" id="PF05638">
    <property type="entry name" value="T6SS_HCP"/>
    <property type="match status" value="1"/>
</dbReference>
<reference evidence="2 3" key="1">
    <citation type="submission" date="2023-11" db="EMBL/GenBank/DDBJ databases">
        <title>Paucibacter sp. nov., isolated from fresh soil in Korea.</title>
        <authorList>
            <person name="Le N.T.T."/>
        </authorList>
    </citation>
    <scope>NUCLEOTIDE SEQUENCE [LARGE SCALE GENOMIC DNA]</scope>
    <source>
        <strain evidence="2 3">R3-3</strain>
    </source>
</reference>
<organism evidence="2 3">
    <name type="scientific">Roseateles agri</name>
    <dbReference type="NCBI Taxonomy" id="3098619"/>
    <lineage>
        <taxon>Bacteria</taxon>
        <taxon>Pseudomonadati</taxon>
        <taxon>Pseudomonadota</taxon>
        <taxon>Betaproteobacteria</taxon>
        <taxon>Burkholderiales</taxon>
        <taxon>Sphaerotilaceae</taxon>
        <taxon>Roseateles</taxon>
    </lineage>
</organism>
<dbReference type="Proteomes" id="UP001285263">
    <property type="component" value="Unassembled WGS sequence"/>
</dbReference>
<evidence type="ECO:0000313" key="3">
    <source>
        <dbReference type="Proteomes" id="UP001285263"/>
    </source>
</evidence>
<keyword evidence="3" id="KW-1185">Reference proteome</keyword>
<dbReference type="InterPro" id="IPR008514">
    <property type="entry name" value="T6SS_Hcp"/>
</dbReference>
<gene>
    <name evidence="2" type="ORF">SNE35_15705</name>
</gene>
<sequence>MAVSLILLEIAGVEGESTIAHFENQIVVDSFSWDVDAKLTREAVTTNMTAQLDAKAVSIKKRFDSASTTLRQMMTSDDPFTATLRVLDPASRGAPDADGMAKIDAMLEIKLEGCHIDKIDLSASDSGKTIALSEDVTISFTKQAGLTYRSYPKASKSRTSAAPAVIPANKGSEKK</sequence>
<accession>A0ABU5DJJ9</accession>
<proteinExistence type="predicted"/>
<feature type="region of interest" description="Disordered" evidence="1">
    <location>
        <begin position="152"/>
        <end position="175"/>
    </location>
</feature>
<dbReference type="RefSeq" id="WP_320423869.1">
    <property type="nucleotide sequence ID" value="NZ_JAXCLA010000005.1"/>
</dbReference>